<evidence type="ECO:0000256" key="6">
    <source>
        <dbReference type="ARBA" id="ARBA00022846"/>
    </source>
</evidence>
<evidence type="ECO:0000256" key="3">
    <source>
        <dbReference type="ARBA" id="ARBA00009071"/>
    </source>
</evidence>
<evidence type="ECO:0000256" key="5">
    <source>
        <dbReference type="ARBA" id="ARBA00022490"/>
    </source>
</evidence>
<evidence type="ECO:0000256" key="4">
    <source>
        <dbReference type="ARBA" id="ARBA00021752"/>
    </source>
</evidence>
<dbReference type="PANTHER" id="PTHR31598">
    <property type="entry name" value="IQ DOMAIN-CONTAINING PROTEIN D"/>
    <property type="match status" value="1"/>
</dbReference>
<keyword evidence="6" id="KW-0282">Flagellum</keyword>
<reference evidence="11 12" key="1">
    <citation type="submission" date="2016-08" db="EMBL/GenBank/DDBJ databases">
        <title>Genomes of anaerobic fungi encode conserved fungal cellulosomes for biomass hydrolysis.</title>
        <authorList>
            <consortium name="DOE Joint Genome Institute"/>
            <person name="Haitjema C.H."/>
            <person name="Gilmore S.P."/>
            <person name="Henske J.K."/>
            <person name="Solomon K.V."/>
            <person name="De Groot R."/>
            <person name="Kuo A."/>
            <person name="Mondo S.J."/>
            <person name="Salamov A.A."/>
            <person name="Labutti K."/>
            <person name="Zhao Z."/>
            <person name="Chiniquy J."/>
            <person name="Barry K."/>
            <person name="Brewer H.M."/>
            <person name="Purvine S.O."/>
            <person name="Wright A.T."/>
            <person name="Boxma B."/>
            <person name="Van Alen T."/>
            <person name="Hackstein J.H."/>
            <person name="Baker S.E."/>
            <person name="Grigoriev I.V."/>
            <person name="O'Malley M.A."/>
        </authorList>
    </citation>
    <scope>NUCLEOTIDE SEQUENCE [LARGE SCALE GENOMIC DNA]</scope>
    <source>
        <strain evidence="12">finn</strain>
    </source>
</reference>
<evidence type="ECO:0000313" key="11">
    <source>
        <dbReference type="EMBL" id="ORX45144.1"/>
    </source>
</evidence>
<evidence type="ECO:0000256" key="2">
    <source>
        <dbReference type="ARBA" id="ARBA00004611"/>
    </source>
</evidence>
<dbReference type="AlphaFoldDB" id="A0A1Y1V1Q5"/>
<name>A0A1Y1V1Q5_9FUNG</name>
<keyword evidence="9" id="KW-0966">Cell projection</keyword>
<dbReference type="PANTHER" id="PTHR31598:SF1">
    <property type="entry name" value="DYNEIN REGULATORY COMPLEX PROTEIN 10"/>
    <property type="match status" value="1"/>
</dbReference>
<evidence type="ECO:0000256" key="10">
    <source>
        <dbReference type="SAM" id="Coils"/>
    </source>
</evidence>
<keyword evidence="7" id="KW-0969">Cilium</keyword>
<keyword evidence="8" id="KW-0206">Cytoskeleton</keyword>
<dbReference type="OrthoDB" id="10265211at2759"/>
<protein>
    <recommendedName>
        <fullName evidence="4">Dynein regulatory complex protein 10</fullName>
    </recommendedName>
</protein>
<dbReference type="EMBL" id="MCFH01000041">
    <property type="protein sequence ID" value="ORX45144.1"/>
    <property type="molecule type" value="Genomic_DNA"/>
</dbReference>
<dbReference type="Proteomes" id="UP000193719">
    <property type="component" value="Unassembled WGS sequence"/>
</dbReference>
<accession>A0A1Y1V1Q5</accession>
<proteinExistence type="inferred from homology"/>
<comment type="caution">
    <text evidence="11">The sequence shown here is derived from an EMBL/GenBank/DDBJ whole genome shotgun (WGS) entry which is preliminary data.</text>
</comment>
<comment type="subcellular location">
    <subcellularLocation>
        <location evidence="2">Cytoplasm</location>
        <location evidence="2">Cytoskeleton</location>
        <location evidence="2">Flagellum axoneme</location>
    </subcellularLocation>
</comment>
<feature type="coiled-coil region" evidence="10">
    <location>
        <begin position="225"/>
        <end position="252"/>
    </location>
</feature>
<evidence type="ECO:0000313" key="12">
    <source>
        <dbReference type="Proteomes" id="UP000193719"/>
    </source>
</evidence>
<gene>
    <name evidence="11" type="ORF">BCR36DRAFT_414607</name>
</gene>
<evidence type="ECO:0000256" key="1">
    <source>
        <dbReference type="ARBA" id="ARBA00003029"/>
    </source>
</evidence>
<feature type="coiled-coil region" evidence="10">
    <location>
        <begin position="286"/>
        <end position="370"/>
    </location>
</feature>
<evidence type="ECO:0000256" key="7">
    <source>
        <dbReference type="ARBA" id="ARBA00023069"/>
    </source>
</evidence>
<dbReference type="InterPro" id="IPR042815">
    <property type="entry name" value="DRC10"/>
</dbReference>
<keyword evidence="12" id="KW-1185">Reference proteome</keyword>
<evidence type="ECO:0000256" key="8">
    <source>
        <dbReference type="ARBA" id="ARBA00023212"/>
    </source>
</evidence>
<comment type="similarity">
    <text evidence="3">Belongs to the DRC10 family.</text>
</comment>
<sequence length="417" mass="50291">MMNSVMKNDFFGNLSSNQNQLPPINQNNERKKILNQHSKELSFSELMISESDRSPCYIQRQRIKSVLNELYKKIVIVGLLPDSAEKHFLNIFDSNVSNVIKKYFETKNEYLLVRKSNGETNSLYLNEVTKRFKIAIKNVYRAFLFSPDAYLRLMKYQTESKIKKEVEIQSFEKTVTEILNYLYDMLDTTYEQDIKKQKEIKEITEIELKKKEKVEKYQSILKNAINERYENISEKTRQMEQYKDELEKCKIASSSNIKRIQNSSKQIIDREKKLSSDKKRQINTEIDLLTQKLKEKIILNKEEENNFLKKKFRIESEIENWIHKYDDEVSRKEEEIESLTKKYDEQHTALVELKEKYFNLKEEFRKEKEIRELKRIQEEERTFKIVQTKHAVLVIIRFYKAYLKRKQAKKFLIFYNS</sequence>
<reference evidence="11 12" key="2">
    <citation type="submission" date="2016-08" db="EMBL/GenBank/DDBJ databases">
        <title>Pervasive Adenine N6-methylation of Active Genes in Fungi.</title>
        <authorList>
            <consortium name="DOE Joint Genome Institute"/>
            <person name="Mondo S.J."/>
            <person name="Dannebaum R.O."/>
            <person name="Kuo R.C."/>
            <person name="Labutti K."/>
            <person name="Haridas S."/>
            <person name="Kuo A."/>
            <person name="Salamov A."/>
            <person name="Ahrendt S.R."/>
            <person name="Lipzen A."/>
            <person name="Sullivan W."/>
            <person name="Andreopoulos W.B."/>
            <person name="Clum A."/>
            <person name="Lindquist E."/>
            <person name="Daum C."/>
            <person name="Ramamoorthy G.K."/>
            <person name="Gryganskyi A."/>
            <person name="Culley D."/>
            <person name="Magnuson J.K."/>
            <person name="James T.Y."/>
            <person name="O'Malley M.A."/>
            <person name="Stajich J.E."/>
            <person name="Spatafora J.W."/>
            <person name="Visel A."/>
            <person name="Grigoriev I.V."/>
        </authorList>
    </citation>
    <scope>NUCLEOTIDE SEQUENCE [LARGE SCALE GENOMIC DNA]</scope>
    <source>
        <strain evidence="12">finn</strain>
    </source>
</reference>
<evidence type="ECO:0000256" key="9">
    <source>
        <dbReference type="ARBA" id="ARBA00023273"/>
    </source>
</evidence>
<keyword evidence="10" id="KW-0175">Coiled coil</keyword>
<comment type="function">
    <text evidence="1">Component of the nexin-dynein regulatory complex (N-DRC), a key regulator of ciliary/flagellar motility which maintains the alignment and integrity of the distal axoneme and regulates microtubule sliding in motile axonemes.</text>
</comment>
<organism evidence="11 12">
    <name type="scientific">Piromyces finnis</name>
    <dbReference type="NCBI Taxonomy" id="1754191"/>
    <lineage>
        <taxon>Eukaryota</taxon>
        <taxon>Fungi</taxon>
        <taxon>Fungi incertae sedis</taxon>
        <taxon>Chytridiomycota</taxon>
        <taxon>Chytridiomycota incertae sedis</taxon>
        <taxon>Neocallimastigomycetes</taxon>
        <taxon>Neocallimastigales</taxon>
        <taxon>Neocallimastigaceae</taxon>
        <taxon>Piromyces</taxon>
    </lineage>
</organism>
<keyword evidence="5" id="KW-0963">Cytoplasm</keyword>